<proteinExistence type="predicted"/>
<evidence type="ECO:0000313" key="3">
    <source>
        <dbReference type="Proteomes" id="UP000192356"/>
    </source>
</evidence>
<dbReference type="EMBL" id="LTAI01000092">
    <property type="protein sequence ID" value="ORD99904.1"/>
    <property type="molecule type" value="Genomic_DNA"/>
</dbReference>
<dbReference type="VEuPathDB" id="MicrosporidiaDB:HERIO_1376"/>
<evidence type="ECO:0000313" key="2">
    <source>
        <dbReference type="EMBL" id="ORD99904.1"/>
    </source>
</evidence>
<comment type="caution">
    <text evidence="1">The sequence shown here is derived from an EMBL/GenBank/DDBJ whole genome shotgun (WGS) entry which is preliminary data.</text>
</comment>
<keyword evidence="3" id="KW-1185">Reference proteome</keyword>
<evidence type="ECO:0000313" key="1">
    <source>
        <dbReference type="EMBL" id="ORD96701.1"/>
    </source>
</evidence>
<organism evidence="1 3">
    <name type="scientific">Hepatospora eriocheir</name>
    <dbReference type="NCBI Taxonomy" id="1081669"/>
    <lineage>
        <taxon>Eukaryota</taxon>
        <taxon>Fungi</taxon>
        <taxon>Fungi incertae sedis</taxon>
        <taxon>Microsporidia</taxon>
        <taxon>Hepatosporidae</taxon>
        <taxon>Hepatospora</taxon>
    </lineage>
</organism>
<dbReference type="AlphaFoldDB" id="A0A1X0QA80"/>
<dbReference type="Proteomes" id="UP000192356">
    <property type="component" value="Unassembled WGS sequence"/>
</dbReference>
<dbReference type="OrthoDB" id="2190827at2759"/>
<protein>
    <submittedName>
        <fullName evidence="1">Uncharacterized protein</fullName>
    </submittedName>
</protein>
<evidence type="ECO:0000313" key="4">
    <source>
        <dbReference type="Proteomes" id="UP000192501"/>
    </source>
</evidence>
<dbReference type="Proteomes" id="UP000192501">
    <property type="component" value="Unassembled WGS sequence"/>
</dbReference>
<name>A0A1X0QA80_9MICR</name>
<sequence>MFVISPNVMLDDETYTIIGELNEIDGDCLTLKVNNNLFKVKYKDLEEYKSKYVLVEGIYRGGVLNEELVYKLEDDFNFNNFLKLASLTEKQREIF</sequence>
<accession>A0A1X0QA80</accession>
<dbReference type="VEuPathDB" id="MicrosporidiaDB:A0H76_2725"/>
<gene>
    <name evidence="2" type="ORF">A0H76_2725</name>
    <name evidence="1" type="ORF">HERIO_1376</name>
</gene>
<dbReference type="EMBL" id="LVKB01000067">
    <property type="protein sequence ID" value="ORD96701.1"/>
    <property type="molecule type" value="Genomic_DNA"/>
</dbReference>
<reference evidence="3 4" key="1">
    <citation type="journal article" date="2017" name="Environ. Microbiol.">
        <title>Decay of the glycolytic pathway and adaptation to intranuclear parasitism within Enterocytozoonidae microsporidia.</title>
        <authorList>
            <person name="Wiredu Boakye D."/>
            <person name="Jaroenlak P."/>
            <person name="Prachumwat A."/>
            <person name="Williams T.A."/>
            <person name="Bateman K.S."/>
            <person name="Itsathitphaisarn O."/>
            <person name="Sritunyalucksana K."/>
            <person name="Paszkiewicz K.H."/>
            <person name="Moore K.A."/>
            <person name="Stentiford G.D."/>
            <person name="Williams B.A."/>
        </authorList>
    </citation>
    <scope>NUCLEOTIDE SEQUENCE [LARGE SCALE GENOMIC DNA]</scope>
    <source>
        <strain evidence="2">Canceri</strain>
        <strain evidence="4">canceri</strain>
        <strain evidence="1 3">GB1</strain>
    </source>
</reference>